<name>A0A235BVI3_UNCW3</name>
<dbReference type="AlphaFoldDB" id="A0A235BVI3"/>
<dbReference type="InterPro" id="IPR013783">
    <property type="entry name" value="Ig-like_fold"/>
</dbReference>
<dbReference type="Pfam" id="PF13860">
    <property type="entry name" value="FlgD_ig"/>
    <property type="match status" value="1"/>
</dbReference>
<organism evidence="2 3">
    <name type="scientific">candidate division WOR-3 bacterium JGI_Cruoil_03_44_89</name>
    <dbReference type="NCBI Taxonomy" id="1973748"/>
    <lineage>
        <taxon>Bacteria</taxon>
        <taxon>Bacteria division WOR-3</taxon>
    </lineage>
</organism>
<dbReference type="NCBIfam" id="TIGR04183">
    <property type="entry name" value="Por_Secre_tail"/>
    <property type="match status" value="1"/>
</dbReference>
<protein>
    <recommendedName>
        <fullName evidence="1">FlgD/Vpr Ig-like domain-containing protein</fullName>
    </recommendedName>
</protein>
<dbReference type="EMBL" id="NOZQ01000068">
    <property type="protein sequence ID" value="OYD16413.1"/>
    <property type="molecule type" value="Genomic_DNA"/>
</dbReference>
<sequence>MRKVAAAVCVLCVVSLYAKDKARIVGIEIGEEISTPSGDVMTMSGEKLETWVTYYSESPAYFTWATPERATYFDMADFPNVQYPFFIKRLKNIFYEHPDHLWDNDQFTFKIYADDGSTLLYQSANLTAQRHPAETEFDLGADSIEITSGGFWVSVRPVSATGYPSCLADGVIQGHSYYGSAGSWTPWTTNFGELSRYAYLSWASLEHDVCVASIYAPPCGVYVDTSYAVACQVQNVGTSSETFDVECLIKDTGDHTVFADTQGVLSLSSGASRRVDFDDWTPLLYDEVYEVSFATLLGRDMNTHNDTLMRSSTSFEEGEIAYDEFLADAWWVVSSPNAASDCFATKFTPYYELPFYVTKGKVYVNDTEPAFEYIGLFPSSGNAPDISNPYQTIANPSATVAPGWIVVDFDTSLTQIEETGDLWLVVKFLEGGSGPGVASDETPPLSLRSYWTSDMTSWNLVDDGDWLMRIVHMCKPVYWDASVLSIDAPDQFVEPGTPVSPQATVTNYGDSTATFNVMCYIERAKDLVYADTALVSELATDAQEQVTFDEWTPGVAGEVYTLSVFTALDNDEIPGNDTLSMGVQSGMPGGDYLIWDPDPNHISGPVIHDILGGLKLDGDYTTTLTSYIAYLPNYSSVFVCCGQYPNTYVIGTGSDEAVALESYLTSGGNMYLEGGDVWYYDPTQGGYDFNPFFGSNATGDGTGSISSLAGVAGSMCEDMSFEYDTDLSHYSDIFGTGDATLVFTNQGGEYVAHYYTNSHDGHTFGFSGEIAGIIDGTSPNTKTELLSRIMAHLLTGIEEIPVDIRFSAVVMPNPARGSATINYSIPKKSKVSISVYDISGRQIRSEISEMGPGNHTFKWNGTDNEGRRVASGVYFYKIEAGKHGKVGKITLLR</sequence>
<dbReference type="Gene3D" id="2.60.40.4070">
    <property type="match status" value="1"/>
</dbReference>
<accession>A0A235BVI3</accession>
<dbReference type="InterPro" id="IPR025965">
    <property type="entry name" value="FlgD/Vpr_Ig-like"/>
</dbReference>
<proteinExistence type="predicted"/>
<feature type="domain" description="FlgD/Vpr Ig-like" evidence="1">
    <location>
        <begin position="820"/>
        <end position="881"/>
    </location>
</feature>
<evidence type="ECO:0000313" key="3">
    <source>
        <dbReference type="Proteomes" id="UP000215215"/>
    </source>
</evidence>
<gene>
    <name evidence="2" type="ORF">CH333_03480</name>
</gene>
<dbReference type="Proteomes" id="UP000215215">
    <property type="component" value="Unassembled WGS sequence"/>
</dbReference>
<comment type="caution">
    <text evidence="2">The sequence shown here is derived from an EMBL/GenBank/DDBJ whole genome shotgun (WGS) entry which is preliminary data.</text>
</comment>
<dbReference type="InterPro" id="IPR026444">
    <property type="entry name" value="Secre_tail"/>
</dbReference>
<reference evidence="2 3" key="1">
    <citation type="submission" date="2017-07" db="EMBL/GenBank/DDBJ databases">
        <title>Recovery of genomes from metagenomes via a dereplication, aggregation, and scoring strategy.</title>
        <authorList>
            <person name="Sieber C.M."/>
            <person name="Probst A.J."/>
            <person name="Sharrar A."/>
            <person name="Thomas B.C."/>
            <person name="Hess M."/>
            <person name="Tringe S.G."/>
            <person name="Banfield J.F."/>
        </authorList>
    </citation>
    <scope>NUCLEOTIDE SEQUENCE [LARGE SCALE GENOMIC DNA]</scope>
    <source>
        <strain evidence="2">JGI_Cruoil_03_44_89</strain>
    </source>
</reference>
<evidence type="ECO:0000313" key="2">
    <source>
        <dbReference type="EMBL" id="OYD16413.1"/>
    </source>
</evidence>
<evidence type="ECO:0000259" key="1">
    <source>
        <dbReference type="Pfam" id="PF13860"/>
    </source>
</evidence>
<dbReference type="Gene3D" id="2.60.40.10">
    <property type="entry name" value="Immunoglobulins"/>
    <property type="match status" value="1"/>
</dbReference>